<keyword evidence="3" id="KW-1185">Reference proteome</keyword>
<dbReference type="InterPro" id="IPR002731">
    <property type="entry name" value="ATPase_BadF"/>
</dbReference>
<name>A0A2M8W506_9RHOB</name>
<dbReference type="PANTHER" id="PTHR43190">
    <property type="entry name" value="N-ACETYL-D-GLUCOSAMINE KINASE"/>
    <property type="match status" value="1"/>
</dbReference>
<keyword evidence="2" id="KW-0418">Kinase</keyword>
<dbReference type="CDD" id="cd24082">
    <property type="entry name" value="ASKHA_NBD_GspK-like"/>
    <property type="match status" value="1"/>
</dbReference>
<dbReference type="InterPro" id="IPR052519">
    <property type="entry name" value="Euk-type_GlcNAc_Kinase"/>
</dbReference>
<accession>A0A2M8W506</accession>
<evidence type="ECO:0000313" key="3">
    <source>
        <dbReference type="Proteomes" id="UP000228531"/>
    </source>
</evidence>
<dbReference type="EMBL" id="PGTY01000002">
    <property type="protein sequence ID" value="PJI86017.1"/>
    <property type="molecule type" value="Genomic_DNA"/>
</dbReference>
<dbReference type="RefSeq" id="WP_100368351.1">
    <property type="nucleotide sequence ID" value="NZ_PGTY01000002.1"/>
</dbReference>
<gene>
    <name evidence="2" type="ORF">BC777_2374</name>
</gene>
<dbReference type="InterPro" id="IPR043129">
    <property type="entry name" value="ATPase_NBD"/>
</dbReference>
<evidence type="ECO:0000313" key="2">
    <source>
        <dbReference type="EMBL" id="PJI86017.1"/>
    </source>
</evidence>
<dbReference type="AlphaFoldDB" id="A0A2M8W506"/>
<dbReference type="PANTHER" id="PTHR43190:SF3">
    <property type="entry name" value="N-ACETYL-D-GLUCOSAMINE KINASE"/>
    <property type="match status" value="1"/>
</dbReference>
<dbReference type="OrthoDB" id="63487at2"/>
<protein>
    <submittedName>
        <fullName evidence="2">Glucosamine kinase</fullName>
    </submittedName>
</protein>
<dbReference type="Proteomes" id="UP000228531">
    <property type="component" value="Unassembled WGS sequence"/>
</dbReference>
<dbReference type="SUPFAM" id="SSF53067">
    <property type="entry name" value="Actin-like ATPase domain"/>
    <property type="match status" value="2"/>
</dbReference>
<sequence>MKPVDYILGIDGGGTGCRLSVCDREGRQLALVTGGPANFTTDPDVAIQNILQTMKDAKSRFPKGKLDLASCAAHIGLAGIMQKSDADTVAAALPFADLTVTDDRTTSVAGALGSADGVVVSVGTGSFVAAQRSGSQCFLGGWGLALGDQASGAWLGLEALRRAVLAYEGLAAKTDLTEQLMLDYGGTPLGVLTFTEAAQPADFAAIAPGVIAAARSGDQHGLDLMHEGARYLMLCLQEMKIAKADMVCLTGGIGPHYAAYLDPEVTSRIQPPKGTALDGAVHLAQQLL</sequence>
<feature type="domain" description="ATPase BadF/BadG/BcrA/BcrD type" evidence="1">
    <location>
        <begin position="8"/>
        <end position="260"/>
    </location>
</feature>
<dbReference type="GO" id="GO:0016301">
    <property type="term" value="F:kinase activity"/>
    <property type="evidence" value="ECO:0007669"/>
    <property type="project" value="UniProtKB-KW"/>
</dbReference>
<organism evidence="2 3">
    <name type="scientific">Yoonia maricola</name>
    <dbReference type="NCBI Taxonomy" id="420999"/>
    <lineage>
        <taxon>Bacteria</taxon>
        <taxon>Pseudomonadati</taxon>
        <taxon>Pseudomonadota</taxon>
        <taxon>Alphaproteobacteria</taxon>
        <taxon>Rhodobacterales</taxon>
        <taxon>Paracoccaceae</taxon>
        <taxon>Yoonia</taxon>
    </lineage>
</organism>
<proteinExistence type="predicted"/>
<evidence type="ECO:0000259" key="1">
    <source>
        <dbReference type="Pfam" id="PF01869"/>
    </source>
</evidence>
<dbReference type="Pfam" id="PF01869">
    <property type="entry name" value="BcrAD_BadFG"/>
    <property type="match status" value="1"/>
</dbReference>
<keyword evidence="2" id="KW-0808">Transferase</keyword>
<comment type="caution">
    <text evidence="2">The sequence shown here is derived from an EMBL/GenBank/DDBJ whole genome shotgun (WGS) entry which is preliminary data.</text>
</comment>
<reference evidence="2 3" key="1">
    <citation type="submission" date="2017-11" db="EMBL/GenBank/DDBJ databases">
        <title>Genomic Encyclopedia of Archaeal and Bacterial Type Strains, Phase II (KMG-II): From Individual Species to Whole Genera.</title>
        <authorList>
            <person name="Goeker M."/>
        </authorList>
    </citation>
    <scope>NUCLEOTIDE SEQUENCE [LARGE SCALE GENOMIC DNA]</scope>
    <source>
        <strain evidence="2 3">DSM 29128</strain>
    </source>
</reference>
<dbReference type="Gene3D" id="3.30.420.40">
    <property type="match status" value="2"/>
</dbReference>